<dbReference type="PANTHER" id="PTHR33164">
    <property type="entry name" value="TRANSCRIPTIONAL REGULATOR, MARR FAMILY"/>
    <property type="match status" value="1"/>
</dbReference>
<keyword evidence="2 7" id="KW-0238">DNA-binding</keyword>
<proteinExistence type="predicted"/>
<evidence type="ECO:0000256" key="1">
    <source>
        <dbReference type="ARBA" id="ARBA00023015"/>
    </source>
</evidence>
<dbReference type="InterPro" id="IPR036390">
    <property type="entry name" value="WH_DNA-bd_sf"/>
</dbReference>
<dbReference type="InterPro" id="IPR036388">
    <property type="entry name" value="WH-like_DNA-bd_sf"/>
</dbReference>
<dbReference type="EMBL" id="CP065748">
    <property type="protein sequence ID" value="QPS82564.1"/>
    <property type="molecule type" value="Genomic_DNA"/>
</dbReference>
<dbReference type="Gene3D" id="1.10.10.10">
    <property type="entry name" value="Winged helix-like DNA-binding domain superfamily/Winged helix DNA-binding domain"/>
    <property type="match status" value="1"/>
</dbReference>
<evidence type="ECO:0000256" key="3">
    <source>
        <dbReference type="ARBA" id="ARBA00023163"/>
    </source>
</evidence>
<reference evidence="7 8" key="1">
    <citation type="submission" date="2016-10" db="EMBL/GenBank/DDBJ databases">
        <authorList>
            <person name="de Groot N.N."/>
        </authorList>
    </citation>
    <scope>NUCLEOTIDE SEQUENCE [LARGE SCALE GENOMIC DNA]</scope>
    <source>
        <strain evidence="7 8">LMG 24775</strain>
    </source>
</reference>
<evidence type="ECO:0000313" key="7">
    <source>
        <dbReference type="EMBL" id="SDY91245.1"/>
    </source>
</evidence>
<gene>
    <name evidence="6" type="ORF">I6G47_05645</name>
    <name evidence="7" type="ORF">SAMN05421547_10995</name>
</gene>
<evidence type="ECO:0000256" key="4">
    <source>
        <dbReference type="SAM" id="MobiDB-lite"/>
    </source>
</evidence>
<dbReference type="PRINTS" id="PR00598">
    <property type="entry name" value="HTHMARR"/>
</dbReference>
<keyword evidence="3" id="KW-0804">Transcription</keyword>
<dbReference type="InterPro" id="IPR039422">
    <property type="entry name" value="MarR/SlyA-like"/>
</dbReference>
<dbReference type="RefSeq" id="WP_016453474.1">
    <property type="nucleotide sequence ID" value="NZ_CP065748.1"/>
</dbReference>
<dbReference type="GO" id="GO:0006950">
    <property type="term" value="P:response to stress"/>
    <property type="evidence" value="ECO:0007669"/>
    <property type="project" value="TreeGrafter"/>
</dbReference>
<dbReference type="InterPro" id="IPR000835">
    <property type="entry name" value="HTH_MarR-typ"/>
</dbReference>
<keyword evidence="1" id="KW-0805">Transcription regulation</keyword>
<dbReference type="SMART" id="SM00347">
    <property type="entry name" value="HTH_MARR"/>
    <property type="match status" value="1"/>
</dbReference>
<dbReference type="PROSITE" id="PS01117">
    <property type="entry name" value="HTH_MARR_1"/>
    <property type="match status" value="1"/>
</dbReference>
<evidence type="ECO:0000313" key="8">
    <source>
        <dbReference type="Proteomes" id="UP000183417"/>
    </source>
</evidence>
<evidence type="ECO:0000313" key="9">
    <source>
        <dbReference type="Proteomes" id="UP000595064"/>
    </source>
</evidence>
<sequence>MDTMTPAPLPLYQRPGFLLRRAHQISVGIFEEQCRPLGLTPPQYGALVLIDASPGSDQSSLARAMGFDKVTTLRLVRGLEEREYVHRALSTRDRRQHQLTLTEKGRALLAASVPLVDQAYHRLVSPLEDEELQELLRLLTKLESGLGASARVKLEPLHKPAARAVHHSSPAADDRLPATGTD</sequence>
<dbReference type="Proteomes" id="UP000595064">
    <property type="component" value="Chromosome"/>
</dbReference>
<dbReference type="KEGG" id="dla:I6G47_05645"/>
<name>A0A1H3NS45_9BURK</name>
<dbReference type="PROSITE" id="PS50995">
    <property type="entry name" value="HTH_MARR_2"/>
    <property type="match status" value="1"/>
</dbReference>
<dbReference type="Pfam" id="PF12802">
    <property type="entry name" value="MarR_2"/>
    <property type="match status" value="1"/>
</dbReference>
<evidence type="ECO:0000256" key="2">
    <source>
        <dbReference type="ARBA" id="ARBA00023125"/>
    </source>
</evidence>
<feature type="domain" description="HTH marR-type" evidence="5">
    <location>
        <begin position="1"/>
        <end position="144"/>
    </location>
</feature>
<keyword evidence="9" id="KW-1185">Reference proteome</keyword>
<dbReference type="GO" id="GO:0003700">
    <property type="term" value="F:DNA-binding transcription factor activity"/>
    <property type="evidence" value="ECO:0007669"/>
    <property type="project" value="InterPro"/>
</dbReference>
<accession>A0A1H3NS45</accession>
<dbReference type="GO" id="GO:0003677">
    <property type="term" value="F:DNA binding"/>
    <property type="evidence" value="ECO:0007669"/>
    <property type="project" value="UniProtKB-KW"/>
</dbReference>
<evidence type="ECO:0000259" key="5">
    <source>
        <dbReference type="PROSITE" id="PS50995"/>
    </source>
</evidence>
<dbReference type="Proteomes" id="UP000183417">
    <property type="component" value="Unassembled WGS sequence"/>
</dbReference>
<dbReference type="SUPFAM" id="SSF46785">
    <property type="entry name" value="Winged helix' DNA-binding domain"/>
    <property type="match status" value="1"/>
</dbReference>
<dbReference type="InterPro" id="IPR023187">
    <property type="entry name" value="Tscrpt_reg_MarR-type_CS"/>
</dbReference>
<dbReference type="EMBL" id="FNPE01000009">
    <property type="protein sequence ID" value="SDY91245.1"/>
    <property type="molecule type" value="Genomic_DNA"/>
</dbReference>
<evidence type="ECO:0000313" key="6">
    <source>
        <dbReference type="EMBL" id="QPS82564.1"/>
    </source>
</evidence>
<protein>
    <submittedName>
        <fullName evidence="7">DNA-binding transcriptional regulator, MarR family</fullName>
    </submittedName>
    <submittedName>
        <fullName evidence="6">MarR family transcriptional regulator</fullName>
    </submittedName>
</protein>
<feature type="region of interest" description="Disordered" evidence="4">
    <location>
        <begin position="160"/>
        <end position="182"/>
    </location>
</feature>
<organism evidence="7 8">
    <name type="scientific">Delftia lacustris</name>
    <dbReference type="NCBI Taxonomy" id="558537"/>
    <lineage>
        <taxon>Bacteria</taxon>
        <taxon>Pseudomonadati</taxon>
        <taxon>Pseudomonadota</taxon>
        <taxon>Betaproteobacteria</taxon>
        <taxon>Burkholderiales</taxon>
        <taxon>Comamonadaceae</taxon>
        <taxon>Delftia</taxon>
    </lineage>
</organism>
<reference evidence="6 9" key="2">
    <citation type="submission" date="2020-12" db="EMBL/GenBank/DDBJ databases">
        <title>FDA dAtabase for Regulatory Grade micrObial Sequences (FDA-ARGOS): Supporting development and validation of Infectious Disease Dx tests.</title>
        <authorList>
            <person name="Sproer C."/>
            <person name="Gronow S."/>
            <person name="Severitt S."/>
            <person name="Schroder I."/>
            <person name="Tallon L."/>
            <person name="Sadzewicz L."/>
            <person name="Zhao X."/>
            <person name="Boylan J."/>
            <person name="Ott S."/>
            <person name="Bowen H."/>
            <person name="Vavikolanu K."/>
            <person name="Mehta A."/>
            <person name="Aluvathingal J."/>
            <person name="Nadendla S."/>
            <person name="Lowell S."/>
            <person name="Myers T."/>
            <person name="Yan Y."/>
            <person name="Sichtig H."/>
        </authorList>
    </citation>
    <scope>NUCLEOTIDE SEQUENCE [LARGE SCALE GENOMIC DNA]</scope>
    <source>
        <strain evidence="6 9">FDAARGOS_890</strain>
    </source>
</reference>
<dbReference type="PANTHER" id="PTHR33164:SF43">
    <property type="entry name" value="HTH-TYPE TRANSCRIPTIONAL REPRESSOR YETL"/>
    <property type="match status" value="1"/>
</dbReference>
<dbReference type="AlphaFoldDB" id="A0A1H3NS45"/>